<dbReference type="PANTHER" id="PTHR36844:SF1">
    <property type="entry name" value="PROTEASE PRSW"/>
    <property type="match status" value="1"/>
</dbReference>
<evidence type="ECO:0000256" key="4">
    <source>
        <dbReference type="ARBA" id="ARBA00022475"/>
    </source>
</evidence>
<dbReference type="InterPro" id="IPR023596">
    <property type="entry name" value="Peptidase_PrsW_arch/bac"/>
</dbReference>
<dbReference type="InterPro" id="IPR026898">
    <property type="entry name" value="PrsW"/>
</dbReference>
<dbReference type="GO" id="GO:0006508">
    <property type="term" value="P:proteolysis"/>
    <property type="evidence" value="ECO:0007669"/>
    <property type="project" value="UniProtKB-KW"/>
</dbReference>
<keyword evidence="9 11" id="KW-0472">Membrane</keyword>
<evidence type="ECO:0000313" key="14">
    <source>
        <dbReference type="Proteomes" id="UP001310386"/>
    </source>
</evidence>
<comment type="caution">
    <text evidence="13">The sequence shown here is derived from an EMBL/GenBank/DDBJ whole genome shotgun (WGS) entry which is preliminary data.</text>
</comment>
<dbReference type="RefSeq" id="WP_371754919.1">
    <property type="nucleotide sequence ID" value="NZ_JAYJLD010000022.1"/>
</dbReference>
<keyword evidence="8 12" id="KW-1133">Transmembrane helix</keyword>
<evidence type="ECO:0000256" key="8">
    <source>
        <dbReference type="ARBA" id="ARBA00022989"/>
    </source>
</evidence>
<dbReference type="EMBL" id="JAYJLD010000022">
    <property type="protein sequence ID" value="MEB3102797.1"/>
    <property type="molecule type" value="Genomic_DNA"/>
</dbReference>
<keyword evidence="4 11" id="KW-1003">Cell membrane</keyword>
<evidence type="ECO:0000256" key="3">
    <source>
        <dbReference type="ARBA" id="ARBA00018997"/>
    </source>
</evidence>
<name>A0ABU5ZLR3_9BACL</name>
<dbReference type="GO" id="GO:0008233">
    <property type="term" value="F:peptidase activity"/>
    <property type="evidence" value="ECO:0007669"/>
    <property type="project" value="UniProtKB-KW"/>
</dbReference>
<comment type="function">
    <text evidence="11">Involved in the degradation of specific anti-sigma factors.</text>
</comment>
<feature type="transmembrane region" description="Helical" evidence="12">
    <location>
        <begin position="6"/>
        <end position="23"/>
    </location>
</feature>
<evidence type="ECO:0000256" key="11">
    <source>
        <dbReference type="PIRNR" id="PIRNR016933"/>
    </source>
</evidence>
<evidence type="ECO:0000256" key="1">
    <source>
        <dbReference type="ARBA" id="ARBA00004651"/>
    </source>
</evidence>
<feature type="transmembrane region" description="Helical" evidence="12">
    <location>
        <begin position="191"/>
        <end position="208"/>
    </location>
</feature>
<organism evidence="13 14">
    <name type="scientific">Ferviditalea candida</name>
    <dbReference type="NCBI Taxonomy" id="3108399"/>
    <lineage>
        <taxon>Bacteria</taxon>
        <taxon>Bacillati</taxon>
        <taxon>Bacillota</taxon>
        <taxon>Bacilli</taxon>
        <taxon>Bacillales</taxon>
        <taxon>Paenibacillaceae</taxon>
        <taxon>Ferviditalea</taxon>
    </lineage>
</organism>
<keyword evidence="5 11" id="KW-0645">Protease</keyword>
<keyword evidence="6 12" id="KW-0812">Transmembrane</keyword>
<evidence type="ECO:0000256" key="5">
    <source>
        <dbReference type="ARBA" id="ARBA00022670"/>
    </source>
</evidence>
<feature type="transmembrane region" description="Helical" evidence="12">
    <location>
        <begin position="35"/>
        <end position="53"/>
    </location>
</feature>
<dbReference type="PIRSF" id="PIRSF016933">
    <property type="entry name" value="PrsW"/>
    <property type="match status" value="1"/>
</dbReference>
<reference evidence="13" key="1">
    <citation type="submission" date="2023-12" db="EMBL/GenBank/DDBJ databases">
        <title>Fervidustalea candida gen. nov., sp. nov., a novel member of the family Paenibacillaceae isolated from a geothermal area.</title>
        <authorList>
            <person name="Li W.-J."/>
            <person name="Jiao J.-Y."/>
            <person name="Chen Y."/>
        </authorList>
    </citation>
    <scope>NUCLEOTIDE SEQUENCE</scope>
    <source>
        <strain evidence="13">SYSU GA230002</strain>
    </source>
</reference>
<evidence type="ECO:0000256" key="10">
    <source>
        <dbReference type="ARBA" id="ARBA00030345"/>
    </source>
</evidence>
<dbReference type="NCBIfam" id="NF033739">
    <property type="entry name" value="intramemb_PrsW"/>
    <property type="match status" value="1"/>
</dbReference>
<evidence type="ECO:0000256" key="12">
    <source>
        <dbReference type="SAM" id="Phobius"/>
    </source>
</evidence>
<accession>A0ABU5ZLR3</accession>
<feature type="transmembrane region" description="Helical" evidence="12">
    <location>
        <begin position="65"/>
        <end position="89"/>
    </location>
</feature>
<keyword evidence="7 11" id="KW-0378">Hydrolase</keyword>
<dbReference type="PANTHER" id="PTHR36844">
    <property type="entry name" value="PROTEASE PRSW"/>
    <property type="match status" value="1"/>
</dbReference>
<evidence type="ECO:0000256" key="2">
    <source>
        <dbReference type="ARBA" id="ARBA00009165"/>
    </source>
</evidence>
<proteinExistence type="inferred from homology"/>
<protein>
    <recommendedName>
        <fullName evidence="3 11">Protease PrsW</fullName>
        <ecNumber evidence="11">3.4.-.-</ecNumber>
    </recommendedName>
    <alternativeName>
        <fullName evidence="10 11">Protease responsible for activating sigma-W</fullName>
    </alternativeName>
</protein>
<evidence type="ECO:0000256" key="6">
    <source>
        <dbReference type="ARBA" id="ARBA00022692"/>
    </source>
</evidence>
<dbReference type="EC" id="3.4.-.-" evidence="11"/>
<feature type="transmembrane region" description="Helical" evidence="12">
    <location>
        <begin position="165"/>
        <end position="185"/>
    </location>
</feature>
<evidence type="ECO:0000256" key="7">
    <source>
        <dbReference type="ARBA" id="ARBA00022801"/>
    </source>
</evidence>
<comment type="subcellular location">
    <subcellularLocation>
        <location evidence="1">Cell membrane</location>
        <topology evidence="1">Multi-pass membrane protein</topology>
    </subcellularLocation>
</comment>
<dbReference type="Proteomes" id="UP001310386">
    <property type="component" value="Unassembled WGS sequence"/>
</dbReference>
<gene>
    <name evidence="13" type="primary">prsW</name>
    <name evidence="13" type="ORF">VF724_14105</name>
</gene>
<sequence>MVVLSLILAAVAPGIALLAYFYLKDKYDAEPIRMVIRMFLIGVLIVFPTMVIQRGFMLGLGADPLVISFLISGGIEEFFKWFIIFLLLYSHSVFDEPYDGIVYAVAVALGFATLENVIYVLYYHSSFSELILRALLPVSGHALFGVVMGYYLGIAKFAPRQGKKYLALSLALPILWHGSFDYILLKTDANWIWYIIPFMSVLWLRSLWKIRNANAHSPYRQFHREEEIKF</sequence>
<feature type="transmembrane region" description="Helical" evidence="12">
    <location>
        <begin position="134"/>
        <end position="153"/>
    </location>
</feature>
<feature type="transmembrane region" description="Helical" evidence="12">
    <location>
        <begin position="101"/>
        <end position="122"/>
    </location>
</feature>
<keyword evidence="14" id="KW-1185">Reference proteome</keyword>
<evidence type="ECO:0000313" key="13">
    <source>
        <dbReference type="EMBL" id="MEB3102797.1"/>
    </source>
</evidence>
<evidence type="ECO:0000256" key="9">
    <source>
        <dbReference type="ARBA" id="ARBA00023136"/>
    </source>
</evidence>
<dbReference type="Pfam" id="PF13367">
    <property type="entry name" value="PrsW-protease"/>
    <property type="match status" value="1"/>
</dbReference>
<comment type="similarity">
    <text evidence="2 11">Belongs to the protease PrsW family.</text>
</comment>